<keyword evidence="5" id="KW-0732">Signal</keyword>
<dbReference type="RefSeq" id="WP_119439202.1">
    <property type="nucleotide sequence ID" value="NZ_QWGR01000011.1"/>
</dbReference>
<reference evidence="8 9" key="1">
    <citation type="submission" date="2018-08" db="EMBL/GenBank/DDBJ databases">
        <title>Pallidiluteibacterium maritimus gen. nov., sp. nov., isolated from coastal sediment.</title>
        <authorList>
            <person name="Zhou L.Y."/>
        </authorList>
    </citation>
    <scope>NUCLEOTIDE SEQUENCE [LARGE SCALE GENOMIC DNA]</scope>
    <source>
        <strain evidence="8 9">XSD2</strain>
    </source>
</reference>
<evidence type="ECO:0000313" key="8">
    <source>
        <dbReference type="EMBL" id="RIJ46886.1"/>
    </source>
</evidence>
<evidence type="ECO:0000256" key="5">
    <source>
        <dbReference type="ARBA" id="ARBA00022729"/>
    </source>
</evidence>
<organism evidence="8 9">
    <name type="scientific">Maribellus luteus</name>
    <dbReference type="NCBI Taxonomy" id="2305463"/>
    <lineage>
        <taxon>Bacteria</taxon>
        <taxon>Pseudomonadati</taxon>
        <taxon>Bacteroidota</taxon>
        <taxon>Bacteroidia</taxon>
        <taxon>Marinilabiliales</taxon>
        <taxon>Prolixibacteraceae</taxon>
        <taxon>Maribellus</taxon>
    </lineage>
</organism>
<keyword evidence="4" id="KW-0812">Transmembrane</keyword>
<comment type="similarity">
    <text evidence="2">Belongs to the OmpP1/FadL family.</text>
</comment>
<evidence type="ECO:0000256" key="3">
    <source>
        <dbReference type="ARBA" id="ARBA00022452"/>
    </source>
</evidence>
<gene>
    <name evidence="8" type="ORF">D1614_17150</name>
</gene>
<proteinExistence type="inferred from homology"/>
<dbReference type="Proteomes" id="UP000265926">
    <property type="component" value="Unassembled WGS sequence"/>
</dbReference>
<accession>A0A399SS31</accession>
<dbReference type="SUPFAM" id="SSF56935">
    <property type="entry name" value="Porins"/>
    <property type="match status" value="1"/>
</dbReference>
<dbReference type="PANTHER" id="PTHR35093:SF8">
    <property type="entry name" value="OUTER MEMBRANE PROTEIN NMB0088-RELATED"/>
    <property type="match status" value="1"/>
</dbReference>
<evidence type="ECO:0000256" key="6">
    <source>
        <dbReference type="ARBA" id="ARBA00023136"/>
    </source>
</evidence>
<evidence type="ECO:0000256" key="4">
    <source>
        <dbReference type="ARBA" id="ARBA00022692"/>
    </source>
</evidence>
<keyword evidence="7" id="KW-0998">Cell outer membrane</keyword>
<evidence type="ECO:0000256" key="7">
    <source>
        <dbReference type="ARBA" id="ARBA00023237"/>
    </source>
</evidence>
<dbReference type="AlphaFoldDB" id="A0A399SS31"/>
<comment type="subcellular location">
    <subcellularLocation>
        <location evidence="1">Cell outer membrane</location>
        <topology evidence="1">Multi-pass membrane protein</topology>
    </subcellularLocation>
</comment>
<name>A0A399SS31_9BACT</name>
<protein>
    <submittedName>
        <fullName evidence="8">Uncharacterized protein</fullName>
    </submittedName>
</protein>
<keyword evidence="6" id="KW-0472">Membrane</keyword>
<dbReference type="OrthoDB" id="9765839at2"/>
<evidence type="ECO:0000256" key="2">
    <source>
        <dbReference type="ARBA" id="ARBA00008163"/>
    </source>
</evidence>
<dbReference type="EMBL" id="QWGR01000011">
    <property type="protein sequence ID" value="RIJ46886.1"/>
    <property type="molecule type" value="Genomic_DNA"/>
</dbReference>
<dbReference type="InterPro" id="IPR005017">
    <property type="entry name" value="OMPP1/FadL/TodX"/>
</dbReference>
<comment type="caution">
    <text evidence="8">The sequence shown here is derived from an EMBL/GenBank/DDBJ whole genome shotgun (WGS) entry which is preliminary data.</text>
</comment>
<keyword evidence="3" id="KW-1134">Transmembrane beta strand</keyword>
<sequence>MKKLALIAALVMLLQTAFGGGLLTNYNQSAQYVRMLSRNASLDIDGVFYNPAGLTSLRDGWHFAFYSQTIFQKREITAGFPYLNSPDYEGETTIPVFPDLYGVYKKGNWAFSLGVGPVAGGGTATFDNGLPSFEIPISKAVPALAGLSQISPNLAVTGYDLDMELEASSIFWGIQLGATYDINEVISVYGGVRVMPSVNTYKGFIKNVKLTAGGQTVAAPEFLTGAAGVVNNLAQVAYTAASGLQPLMDAGAGLYTLDQLETNQYISAQQRAQIEGGLLALGVSQAAIDQMNLGTVQGAYTGAGNQLAAQGESLSQNAASMEDRYVDVKQKGMGFTPIIAVNISPNDGWNIALKYEHKTYLKLENETTVDDMGLFPDKAETQYDVPAIFTAGVGYRGLKWLEAQLSYNLYFDKNVHYGYNVRYQTTGQQMLREIDKNYYELGLGLQFNLTDKFAISVGGLRSDMGVGDLYQSDFSFSNSSHTLAGGICWKLTDRITLDAGVLNTFYQKEKVTFADPVFGDYDESYQKTTLSLSAGISYSIF</sequence>
<dbReference type="GO" id="GO:0009279">
    <property type="term" value="C:cell outer membrane"/>
    <property type="evidence" value="ECO:0007669"/>
    <property type="project" value="UniProtKB-SubCell"/>
</dbReference>
<dbReference type="Gene3D" id="2.40.160.60">
    <property type="entry name" value="Outer membrane protein transport protein (OMPP1/FadL/TodX)"/>
    <property type="match status" value="1"/>
</dbReference>
<dbReference type="GO" id="GO:0015483">
    <property type="term" value="F:long-chain fatty acid transporting porin activity"/>
    <property type="evidence" value="ECO:0007669"/>
    <property type="project" value="TreeGrafter"/>
</dbReference>
<dbReference type="PANTHER" id="PTHR35093">
    <property type="entry name" value="OUTER MEMBRANE PROTEIN NMB0088-RELATED"/>
    <property type="match status" value="1"/>
</dbReference>
<evidence type="ECO:0000256" key="1">
    <source>
        <dbReference type="ARBA" id="ARBA00004571"/>
    </source>
</evidence>
<evidence type="ECO:0000313" key="9">
    <source>
        <dbReference type="Proteomes" id="UP000265926"/>
    </source>
</evidence>
<keyword evidence="9" id="KW-1185">Reference proteome</keyword>